<reference evidence="1 2" key="1">
    <citation type="submission" date="2022-03" db="EMBL/GenBank/DDBJ databases">
        <authorList>
            <person name="Brunel B."/>
        </authorList>
    </citation>
    <scope>NUCLEOTIDE SEQUENCE [LARGE SCALE GENOMIC DNA]</scope>
    <source>
        <strain evidence="1">STM5069sample</strain>
    </source>
</reference>
<evidence type="ECO:0000313" key="1">
    <source>
        <dbReference type="EMBL" id="CAH2405646.1"/>
    </source>
</evidence>
<sequence>MASSRPAGQSLTTARAESSHCSFLLNVRKGSILPVLELEGFAGRIFVVARFAQSRRVHVFSRCRRRIYDESLAGLGEGRALG</sequence>
<dbReference type="EMBL" id="CAKXZT010000144">
    <property type="protein sequence ID" value="CAH2405646.1"/>
    <property type="molecule type" value="Genomic_DNA"/>
</dbReference>
<organism evidence="1 2">
    <name type="scientific">Mesorhizobium escarrei</name>
    <dbReference type="NCBI Taxonomy" id="666018"/>
    <lineage>
        <taxon>Bacteria</taxon>
        <taxon>Pseudomonadati</taxon>
        <taxon>Pseudomonadota</taxon>
        <taxon>Alphaproteobacteria</taxon>
        <taxon>Hyphomicrobiales</taxon>
        <taxon>Phyllobacteriaceae</taxon>
        <taxon>Mesorhizobium</taxon>
    </lineage>
</organism>
<dbReference type="Proteomes" id="UP001153050">
    <property type="component" value="Unassembled WGS sequence"/>
</dbReference>
<protein>
    <submittedName>
        <fullName evidence="1">Uncharacterized protein</fullName>
    </submittedName>
</protein>
<keyword evidence="2" id="KW-1185">Reference proteome</keyword>
<gene>
    <name evidence="1" type="ORF">MES5069_480035</name>
</gene>
<accession>A0ABN8K5W3</accession>
<proteinExistence type="predicted"/>
<name>A0ABN8K5W3_9HYPH</name>
<evidence type="ECO:0000313" key="2">
    <source>
        <dbReference type="Proteomes" id="UP001153050"/>
    </source>
</evidence>
<comment type="caution">
    <text evidence="1">The sequence shown here is derived from an EMBL/GenBank/DDBJ whole genome shotgun (WGS) entry which is preliminary data.</text>
</comment>